<dbReference type="InterPro" id="IPR024371">
    <property type="entry name" value="AcetylCoA_trans_1-like"/>
</dbReference>
<keyword evidence="2" id="KW-0813">Transport</keyword>
<feature type="transmembrane region" description="Helical" evidence="6">
    <location>
        <begin position="273"/>
        <end position="292"/>
    </location>
</feature>
<feature type="transmembrane region" description="Helical" evidence="6">
    <location>
        <begin position="402"/>
        <end position="422"/>
    </location>
</feature>
<keyword evidence="5 6" id="KW-0472">Membrane</keyword>
<feature type="transmembrane region" description="Helical" evidence="6">
    <location>
        <begin position="471"/>
        <end position="488"/>
    </location>
</feature>
<dbReference type="GO" id="GO:0035348">
    <property type="term" value="P:acetyl-CoA transmembrane transport"/>
    <property type="evidence" value="ECO:0007669"/>
    <property type="project" value="InterPro"/>
</dbReference>
<feature type="transmembrane region" description="Helical" evidence="6">
    <location>
        <begin position="107"/>
        <end position="127"/>
    </location>
</feature>
<dbReference type="GO" id="GO:0008521">
    <property type="term" value="F:acetyl-CoA transmembrane transporter activity"/>
    <property type="evidence" value="ECO:0007669"/>
    <property type="project" value="InterPro"/>
</dbReference>
<dbReference type="EMBL" id="JACORU010000002">
    <property type="protein sequence ID" value="MBC5764603.1"/>
    <property type="molecule type" value="Genomic_DNA"/>
</dbReference>
<dbReference type="PANTHER" id="PTHR12778:SF10">
    <property type="entry name" value="MAJOR FACILITATOR SUPERFAMILY DOMAIN-CONTAINING PROTEIN 3"/>
    <property type="match status" value="1"/>
</dbReference>
<comment type="subcellular location">
    <subcellularLocation>
        <location evidence="1">Membrane</location>
        <topology evidence="1">Multi-pass membrane protein</topology>
    </subcellularLocation>
</comment>
<dbReference type="PANTHER" id="PTHR12778">
    <property type="entry name" value="SOLUTE CARRIER FAMILY 33 ACETYL-COA TRANSPORTER -RELATED"/>
    <property type="match status" value="1"/>
</dbReference>
<feature type="transmembrane region" description="Helical" evidence="6">
    <location>
        <begin position="48"/>
        <end position="71"/>
    </location>
</feature>
<dbReference type="Proteomes" id="UP000596827">
    <property type="component" value="Unassembled WGS sequence"/>
</dbReference>
<keyword evidence="3 6" id="KW-0812">Transmembrane</keyword>
<protein>
    <submittedName>
        <fullName evidence="7">MFS transporter</fullName>
    </submittedName>
</protein>
<evidence type="ECO:0000256" key="2">
    <source>
        <dbReference type="ARBA" id="ARBA00022448"/>
    </source>
</evidence>
<dbReference type="InterPro" id="IPR036259">
    <property type="entry name" value="MFS_trans_sf"/>
</dbReference>
<evidence type="ECO:0000256" key="6">
    <source>
        <dbReference type="SAM" id="Phobius"/>
    </source>
</evidence>
<feature type="transmembrane region" description="Helical" evidence="6">
    <location>
        <begin position="443"/>
        <end position="459"/>
    </location>
</feature>
<feature type="transmembrane region" description="Helical" evidence="6">
    <location>
        <begin position="83"/>
        <end position="101"/>
    </location>
</feature>
<dbReference type="InterPro" id="IPR004752">
    <property type="entry name" value="AmpG_permease/AT-1"/>
</dbReference>
<evidence type="ECO:0000256" key="3">
    <source>
        <dbReference type="ARBA" id="ARBA00022692"/>
    </source>
</evidence>
<dbReference type="Gene3D" id="1.20.1250.20">
    <property type="entry name" value="MFS general substrate transporter like domains"/>
    <property type="match status" value="2"/>
</dbReference>
<dbReference type="SUPFAM" id="SSF103473">
    <property type="entry name" value="MFS general substrate transporter"/>
    <property type="match status" value="1"/>
</dbReference>
<feature type="transmembrane region" description="Helical" evidence="6">
    <location>
        <begin position="377"/>
        <end position="396"/>
    </location>
</feature>
<dbReference type="RefSeq" id="WP_187081062.1">
    <property type="nucleotide sequence ID" value="NZ_JACORU010000002.1"/>
</dbReference>
<evidence type="ECO:0000256" key="1">
    <source>
        <dbReference type="ARBA" id="ARBA00004141"/>
    </source>
</evidence>
<dbReference type="InterPro" id="IPR011701">
    <property type="entry name" value="MFS"/>
</dbReference>
<keyword evidence="8" id="KW-1185">Reference proteome</keyword>
<name>A0A923S2C3_9BURK</name>
<accession>A0A923S2C3</accession>
<proteinExistence type="predicted"/>
<comment type="caution">
    <text evidence="7">The sequence shown here is derived from an EMBL/GenBank/DDBJ whole genome shotgun (WGS) entry which is preliminary data.</text>
</comment>
<feature type="transmembrane region" description="Helical" evidence="6">
    <location>
        <begin position="12"/>
        <end position="36"/>
    </location>
</feature>
<keyword evidence="4 6" id="KW-1133">Transmembrane helix</keyword>
<evidence type="ECO:0000313" key="8">
    <source>
        <dbReference type="Proteomes" id="UP000596827"/>
    </source>
</evidence>
<dbReference type="Pfam" id="PF07690">
    <property type="entry name" value="MFS_1"/>
    <property type="match status" value="1"/>
</dbReference>
<reference evidence="7" key="1">
    <citation type="submission" date="2020-08" db="EMBL/GenBank/DDBJ databases">
        <title>Ramlibacter sp. GTP1 16S ribosomal RNA gene genome sequencing and assembly.</title>
        <authorList>
            <person name="Kang M."/>
        </authorList>
    </citation>
    <scope>NUCLEOTIDE SEQUENCE</scope>
    <source>
        <strain evidence="7">GTP1</strain>
    </source>
</reference>
<organism evidence="7 8">
    <name type="scientific">Ramlibacter albus</name>
    <dbReference type="NCBI Taxonomy" id="2079448"/>
    <lineage>
        <taxon>Bacteria</taxon>
        <taxon>Pseudomonadati</taxon>
        <taxon>Pseudomonadota</taxon>
        <taxon>Betaproteobacteria</taxon>
        <taxon>Burkholderiales</taxon>
        <taxon>Comamonadaceae</taxon>
        <taxon>Ramlibacter</taxon>
    </lineage>
</organism>
<dbReference type="Pfam" id="PF13000">
    <property type="entry name" value="Acatn"/>
    <property type="match status" value="1"/>
</dbReference>
<evidence type="ECO:0000256" key="5">
    <source>
        <dbReference type="ARBA" id="ARBA00023136"/>
    </source>
</evidence>
<dbReference type="GO" id="GO:0016020">
    <property type="term" value="C:membrane"/>
    <property type="evidence" value="ECO:0007669"/>
    <property type="project" value="UniProtKB-SubCell"/>
</dbReference>
<feature type="transmembrane region" description="Helical" evidence="6">
    <location>
        <begin position="235"/>
        <end position="253"/>
    </location>
</feature>
<evidence type="ECO:0000313" key="7">
    <source>
        <dbReference type="EMBL" id="MBC5764603.1"/>
    </source>
</evidence>
<feature type="transmembrane region" description="Helical" evidence="6">
    <location>
        <begin position="530"/>
        <end position="549"/>
    </location>
</feature>
<gene>
    <name evidence="7" type="ORF">H8R02_09095</name>
</gene>
<evidence type="ECO:0000256" key="4">
    <source>
        <dbReference type="ARBA" id="ARBA00022989"/>
    </source>
</evidence>
<dbReference type="AlphaFoldDB" id="A0A923S2C3"/>
<sequence length="558" mass="60490">MLPDLLATRKGRLTAFFALYITEGIPLGFAATAIATQLRRQGVGPAEIGAFVASFYLPWAFKWAVGPFIDVYRSKRWGHRRGWILFTQVMMVVTLLALIPIPLPSQLGLFTVILFIHNSFGAMQDVAIDSLAVNTLGEDERGLANGLMFAGAGVGQALGGSGVLFLLDWVPFQTTFVFVALAISLVTGAIVLPMKEAAAQALEVAPGESRWRAAAKEMRSFAVESFRSFIGTRGAFYALFFALLPAGAMSLGLALQSNLAVEIGMKDDEVGALALWTGLVSSVAMVIGGWLSDKWGRRRTLAVYMLGMSFPVLYLMWILQQAGYVMPREPGGAPLPGLIWHFWIANFWYSVFQGLMYGTRTAIMMDVTNPRVAATQFTAYMAMMNLAIAIAAMWQGVAVEAWGYPVTLLVDAITGPLCCLLLPAMKREVSFSDSLAQGRAKKMSLVLGVLCLAWLLYWANHDVLGKAQPIMGTFFTLVFIGSALFLLAAREVLGEGAGPWRSAALWAAPLLLAMHGRYYVDKLAPALQPVAQGLVYVVPLLGGIVLIALSRRNWAAVS</sequence>
<feature type="transmembrane region" description="Helical" evidence="6">
    <location>
        <begin position="147"/>
        <end position="167"/>
    </location>
</feature>
<feature type="transmembrane region" description="Helical" evidence="6">
    <location>
        <begin position="173"/>
        <end position="192"/>
    </location>
</feature>
<feature type="transmembrane region" description="Helical" evidence="6">
    <location>
        <begin position="500"/>
        <end position="518"/>
    </location>
</feature>
<feature type="transmembrane region" description="Helical" evidence="6">
    <location>
        <begin position="301"/>
        <end position="319"/>
    </location>
</feature>
<feature type="transmembrane region" description="Helical" evidence="6">
    <location>
        <begin position="339"/>
        <end position="357"/>
    </location>
</feature>